<evidence type="ECO:0000313" key="13">
    <source>
        <dbReference type="Ensembl" id="ENSSFOP00015061545.1"/>
    </source>
</evidence>
<keyword evidence="10" id="KW-0539">Nucleus</keyword>
<dbReference type="GO" id="GO:0000978">
    <property type="term" value="F:RNA polymerase II cis-regulatory region sequence-specific DNA binding"/>
    <property type="evidence" value="ECO:0007669"/>
    <property type="project" value="TreeGrafter"/>
</dbReference>
<dbReference type="AlphaFoldDB" id="A0A8C9UBT7"/>
<evidence type="ECO:0000256" key="8">
    <source>
        <dbReference type="ARBA" id="ARBA00023125"/>
    </source>
</evidence>
<name>A0A8C9UBT7_SCLFO</name>
<evidence type="ECO:0000313" key="14">
    <source>
        <dbReference type="Proteomes" id="UP000694397"/>
    </source>
</evidence>
<dbReference type="Pfam" id="PF00096">
    <property type="entry name" value="zf-C2H2"/>
    <property type="match status" value="4"/>
</dbReference>
<dbReference type="GO" id="GO:0000785">
    <property type="term" value="C:chromatin"/>
    <property type="evidence" value="ECO:0007669"/>
    <property type="project" value="TreeGrafter"/>
</dbReference>
<dbReference type="GO" id="GO:0000981">
    <property type="term" value="F:DNA-binding transcription factor activity, RNA polymerase II-specific"/>
    <property type="evidence" value="ECO:0007669"/>
    <property type="project" value="TreeGrafter"/>
</dbReference>
<keyword evidence="3" id="KW-0479">Metal-binding</keyword>
<dbReference type="OrthoDB" id="9439903at2759"/>
<dbReference type="PANTHER" id="PTHR14003">
    <property type="entry name" value="TRANSCRIPTIONAL REPRESSOR PROTEIN YY"/>
    <property type="match status" value="1"/>
</dbReference>
<evidence type="ECO:0000256" key="4">
    <source>
        <dbReference type="ARBA" id="ARBA00022737"/>
    </source>
</evidence>
<dbReference type="GeneTree" id="ENSGT01150000286953"/>
<reference evidence="13" key="2">
    <citation type="submission" date="2025-08" db="UniProtKB">
        <authorList>
            <consortium name="Ensembl"/>
        </authorList>
    </citation>
    <scope>IDENTIFICATION</scope>
</reference>
<dbReference type="FunFam" id="3.30.160.60:FF:000646">
    <property type="entry name" value="Myeloid zinc finger 1"/>
    <property type="match status" value="1"/>
</dbReference>
<organism evidence="13 14">
    <name type="scientific">Scleropages formosus</name>
    <name type="common">Asian bonytongue</name>
    <name type="synonym">Osteoglossum formosum</name>
    <dbReference type="NCBI Taxonomy" id="113540"/>
    <lineage>
        <taxon>Eukaryota</taxon>
        <taxon>Metazoa</taxon>
        <taxon>Chordata</taxon>
        <taxon>Craniata</taxon>
        <taxon>Vertebrata</taxon>
        <taxon>Euteleostomi</taxon>
        <taxon>Actinopterygii</taxon>
        <taxon>Neopterygii</taxon>
        <taxon>Teleostei</taxon>
        <taxon>Osteoglossocephala</taxon>
        <taxon>Osteoglossomorpha</taxon>
        <taxon>Osteoglossiformes</taxon>
        <taxon>Osteoglossidae</taxon>
        <taxon>Scleropages</taxon>
    </lineage>
</organism>
<feature type="domain" description="C2H2-type" evidence="12">
    <location>
        <begin position="276"/>
        <end position="303"/>
    </location>
</feature>
<keyword evidence="5 11" id="KW-0863">Zinc-finger</keyword>
<dbReference type="Gene3D" id="3.30.160.60">
    <property type="entry name" value="Classic Zinc Finger"/>
    <property type="match status" value="4"/>
</dbReference>
<keyword evidence="14" id="KW-1185">Reference proteome</keyword>
<dbReference type="Ensembl" id="ENSSFOT00015072656.1">
    <property type="protein sequence ID" value="ENSSFOP00015061545.1"/>
    <property type="gene ID" value="ENSSFOG00015028444.1"/>
</dbReference>
<dbReference type="PROSITE" id="PS50157">
    <property type="entry name" value="ZINC_FINGER_C2H2_2"/>
    <property type="match status" value="4"/>
</dbReference>
<evidence type="ECO:0000256" key="11">
    <source>
        <dbReference type="PROSITE-ProRule" id="PRU00042"/>
    </source>
</evidence>
<evidence type="ECO:0000256" key="5">
    <source>
        <dbReference type="ARBA" id="ARBA00022771"/>
    </source>
</evidence>
<accession>A0A8C9UBT7</accession>
<keyword evidence="9" id="KW-0804">Transcription</keyword>
<protein>
    <recommendedName>
        <fullName evidence="12">C2H2-type domain-containing protein</fullName>
    </recommendedName>
</protein>
<dbReference type="SMART" id="SM00355">
    <property type="entry name" value="ZnF_C2H2"/>
    <property type="match status" value="4"/>
</dbReference>
<reference evidence="13 14" key="1">
    <citation type="submission" date="2019-04" db="EMBL/GenBank/DDBJ databases">
        <authorList>
            <consortium name="Wellcome Sanger Institute Data Sharing"/>
        </authorList>
    </citation>
    <scope>NUCLEOTIDE SEQUENCE [LARGE SCALE GENOMIC DNA]</scope>
</reference>
<evidence type="ECO:0000256" key="1">
    <source>
        <dbReference type="ARBA" id="ARBA00003767"/>
    </source>
</evidence>
<proteinExistence type="predicted"/>
<dbReference type="PROSITE" id="PS00028">
    <property type="entry name" value="ZINC_FINGER_C2H2_1"/>
    <property type="match status" value="4"/>
</dbReference>
<sequence>MLFVKFSLGVVASKANEGESLSIVDAETAPVQDPEGVLEQQRLSRSSWTSSELYSTFKADQETQTSVQKQNLPGGGLGSVHLNNLGYDYVVYDGPCQLETFFTQASMAPKSTDAACFYSKATDAERMPVNSELLFGPFAEKSLGNSPSSPGSQDEKPDVIMVDLVDNDVQPCSPWSPTTLAGTVQEHQRYQKEYGEKETVEQGSYSESILKPLDAPGMSGCSPGEEEHLFLAKSMSTYHKAHAREKRFTCPRCRKSFTCLKNLETHQRVHTGERPFSCTQCGKRFSQSAHLKKHLSVHTGEKPFSCAKCGKCFADSSNLKRHQNVHTGERPYRCAQCGKRFSLIGNLKRHQSIHLGKKHVIGQQDILLCTDL</sequence>
<dbReference type="FunFam" id="3.30.160.60:FF:000358">
    <property type="entry name" value="zinc finger protein 24"/>
    <property type="match status" value="1"/>
</dbReference>
<evidence type="ECO:0000256" key="10">
    <source>
        <dbReference type="ARBA" id="ARBA00023242"/>
    </source>
</evidence>
<comment type="subcellular location">
    <subcellularLocation>
        <location evidence="2">Nucleus</location>
    </subcellularLocation>
</comment>
<dbReference type="SUPFAM" id="SSF57667">
    <property type="entry name" value="beta-beta-alpha zinc fingers"/>
    <property type="match status" value="2"/>
</dbReference>
<dbReference type="GO" id="GO:0031519">
    <property type="term" value="C:PcG protein complex"/>
    <property type="evidence" value="ECO:0007669"/>
    <property type="project" value="TreeGrafter"/>
</dbReference>
<evidence type="ECO:0000256" key="6">
    <source>
        <dbReference type="ARBA" id="ARBA00022833"/>
    </source>
</evidence>
<feature type="domain" description="C2H2-type" evidence="12">
    <location>
        <begin position="332"/>
        <end position="359"/>
    </location>
</feature>
<dbReference type="FunFam" id="3.30.160.60:FF:000097">
    <property type="entry name" value="Zinc finger protein"/>
    <property type="match status" value="1"/>
</dbReference>
<dbReference type="Proteomes" id="UP000694397">
    <property type="component" value="Chromosome 7"/>
</dbReference>
<dbReference type="InterPro" id="IPR013087">
    <property type="entry name" value="Znf_C2H2_type"/>
</dbReference>
<feature type="domain" description="C2H2-type" evidence="12">
    <location>
        <begin position="304"/>
        <end position="331"/>
    </location>
</feature>
<evidence type="ECO:0000256" key="7">
    <source>
        <dbReference type="ARBA" id="ARBA00023015"/>
    </source>
</evidence>
<evidence type="ECO:0000256" key="9">
    <source>
        <dbReference type="ARBA" id="ARBA00023163"/>
    </source>
</evidence>
<keyword evidence="8" id="KW-0238">DNA-binding</keyword>
<keyword evidence="7" id="KW-0805">Transcription regulation</keyword>
<evidence type="ECO:0000259" key="12">
    <source>
        <dbReference type="PROSITE" id="PS50157"/>
    </source>
</evidence>
<keyword evidence="6" id="KW-0862">Zinc</keyword>
<reference evidence="13" key="3">
    <citation type="submission" date="2025-09" db="UniProtKB">
        <authorList>
            <consortium name="Ensembl"/>
        </authorList>
    </citation>
    <scope>IDENTIFICATION</scope>
</reference>
<dbReference type="GO" id="GO:0005667">
    <property type="term" value="C:transcription regulator complex"/>
    <property type="evidence" value="ECO:0007669"/>
    <property type="project" value="TreeGrafter"/>
</dbReference>
<dbReference type="GO" id="GO:0008270">
    <property type="term" value="F:zinc ion binding"/>
    <property type="evidence" value="ECO:0007669"/>
    <property type="project" value="UniProtKB-KW"/>
</dbReference>
<dbReference type="PANTHER" id="PTHR14003:SF23">
    <property type="entry name" value="ZINC FINGER PROTEIN 143"/>
    <property type="match status" value="1"/>
</dbReference>
<dbReference type="FunFam" id="3.30.160.60:FF:000912">
    <property type="entry name" value="Zinc finger protein 660"/>
    <property type="match status" value="1"/>
</dbReference>
<evidence type="ECO:0000256" key="2">
    <source>
        <dbReference type="ARBA" id="ARBA00004123"/>
    </source>
</evidence>
<evidence type="ECO:0000256" key="3">
    <source>
        <dbReference type="ARBA" id="ARBA00022723"/>
    </source>
</evidence>
<feature type="domain" description="C2H2-type" evidence="12">
    <location>
        <begin position="248"/>
        <end position="275"/>
    </location>
</feature>
<keyword evidence="4" id="KW-0677">Repeat</keyword>
<comment type="function">
    <text evidence="1">May be involved in transcriptional regulation.</text>
</comment>
<dbReference type="InterPro" id="IPR036236">
    <property type="entry name" value="Znf_C2H2_sf"/>
</dbReference>